<dbReference type="Proteomes" id="UP000241769">
    <property type="component" value="Unassembled WGS sequence"/>
</dbReference>
<dbReference type="EMBL" id="MDYQ01000595">
    <property type="protein sequence ID" value="PRP73608.1"/>
    <property type="molecule type" value="Genomic_DNA"/>
</dbReference>
<comment type="caution">
    <text evidence="1">The sequence shown here is derived from an EMBL/GenBank/DDBJ whole genome shotgun (WGS) entry which is preliminary data.</text>
</comment>
<dbReference type="InParanoid" id="A0A2P6MPG8"/>
<keyword evidence="2" id="KW-1185">Reference proteome</keyword>
<accession>A0A2P6MPG8</accession>
<organism evidence="1 2">
    <name type="scientific">Planoprotostelium fungivorum</name>
    <dbReference type="NCBI Taxonomy" id="1890364"/>
    <lineage>
        <taxon>Eukaryota</taxon>
        <taxon>Amoebozoa</taxon>
        <taxon>Evosea</taxon>
        <taxon>Variosea</taxon>
        <taxon>Cavosteliida</taxon>
        <taxon>Cavosteliaceae</taxon>
        <taxon>Planoprotostelium</taxon>
    </lineage>
</organism>
<gene>
    <name evidence="1" type="ORF">PROFUN_16279</name>
</gene>
<evidence type="ECO:0000313" key="1">
    <source>
        <dbReference type="EMBL" id="PRP73608.1"/>
    </source>
</evidence>
<proteinExistence type="predicted"/>
<sequence>MVSHNSNLLLGNTPSALNWSSFCLFLSISKPMFSPPSGRITVGMSLHWFPLLSPTQNARDTITTIMFTTTLYFFIALCATTHAIEMHCGGENGASCPSGYYCTFQPSNDMGAFGVCVDLSCGGPAQKLCPKDYDCVTDPFRNDGMGVCVRSLINSYKKEGGLVCPQVIPEAQVLLRRLYEYTWTSTNPAIERRSQAHVQNAMMGPHHTTYQRTITREVSRNEQCAHKGLT</sequence>
<dbReference type="AlphaFoldDB" id="A0A2P6MPG8"/>
<reference evidence="1 2" key="1">
    <citation type="journal article" date="2018" name="Genome Biol. Evol.">
        <title>Multiple Roots of Fruiting Body Formation in Amoebozoa.</title>
        <authorList>
            <person name="Hillmann F."/>
            <person name="Forbes G."/>
            <person name="Novohradska S."/>
            <person name="Ferling I."/>
            <person name="Riege K."/>
            <person name="Groth M."/>
            <person name="Westermann M."/>
            <person name="Marz M."/>
            <person name="Spaller T."/>
            <person name="Winckler T."/>
            <person name="Schaap P."/>
            <person name="Glockner G."/>
        </authorList>
    </citation>
    <scope>NUCLEOTIDE SEQUENCE [LARGE SCALE GENOMIC DNA]</scope>
    <source>
        <strain evidence="1 2">Jena</strain>
    </source>
</reference>
<evidence type="ECO:0000313" key="2">
    <source>
        <dbReference type="Proteomes" id="UP000241769"/>
    </source>
</evidence>
<protein>
    <submittedName>
        <fullName evidence="1">Uncharacterized protein</fullName>
    </submittedName>
</protein>
<name>A0A2P6MPG8_9EUKA</name>